<organism evidence="4">
    <name type="scientific">Angiostrongylus costaricensis</name>
    <name type="common">Nematode worm</name>
    <dbReference type="NCBI Taxonomy" id="334426"/>
    <lineage>
        <taxon>Eukaryota</taxon>
        <taxon>Metazoa</taxon>
        <taxon>Ecdysozoa</taxon>
        <taxon>Nematoda</taxon>
        <taxon>Chromadorea</taxon>
        <taxon>Rhabditida</taxon>
        <taxon>Rhabditina</taxon>
        <taxon>Rhabditomorpha</taxon>
        <taxon>Strongyloidea</taxon>
        <taxon>Metastrongylidae</taxon>
        <taxon>Angiostrongylus</taxon>
    </lineage>
</organism>
<protein>
    <submittedName>
        <fullName evidence="2 4">Uncharacterized protein</fullName>
    </submittedName>
</protein>
<reference evidence="4" key="1">
    <citation type="submission" date="2017-02" db="UniProtKB">
        <authorList>
            <consortium name="WormBaseParasite"/>
        </authorList>
    </citation>
    <scope>IDENTIFICATION</scope>
</reference>
<feature type="region of interest" description="Disordered" evidence="1">
    <location>
        <begin position="15"/>
        <end position="36"/>
    </location>
</feature>
<evidence type="ECO:0000313" key="3">
    <source>
        <dbReference type="Proteomes" id="UP000267027"/>
    </source>
</evidence>
<keyword evidence="3" id="KW-1185">Reference proteome</keyword>
<dbReference type="EMBL" id="UYYA01000647">
    <property type="protein sequence ID" value="VDM54406.1"/>
    <property type="molecule type" value="Genomic_DNA"/>
</dbReference>
<name>A0A0R3PF88_ANGCS</name>
<gene>
    <name evidence="2" type="ORF">ACOC_LOCUS2821</name>
</gene>
<dbReference type="AlphaFoldDB" id="A0A0R3PF88"/>
<evidence type="ECO:0000313" key="4">
    <source>
        <dbReference type="WBParaSite" id="ACOC_0000282001-mRNA-1"/>
    </source>
</evidence>
<accession>A0A0R3PF88</accession>
<dbReference type="WBParaSite" id="ACOC_0000282001-mRNA-1">
    <property type="protein sequence ID" value="ACOC_0000282001-mRNA-1"/>
    <property type="gene ID" value="ACOC_0000282001"/>
</dbReference>
<reference evidence="2 3" key="2">
    <citation type="submission" date="2018-11" db="EMBL/GenBank/DDBJ databases">
        <authorList>
            <consortium name="Pathogen Informatics"/>
        </authorList>
    </citation>
    <scope>NUCLEOTIDE SEQUENCE [LARGE SCALE GENOMIC DNA]</scope>
    <source>
        <strain evidence="2 3">Costa Rica</strain>
    </source>
</reference>
<feature type="compositionally biased region" description="Polar residues" evidence="1">
    <location>
        <begin position="17"/>
        <end position="32"/>
    </location>
</feature>
<evidence type="ECO:0000256" key="1">
    <source>
        <dbReference type="SAM" id="MobiDB-lite"/>
    </source>
</evidence>
<proteinExistence type="predicted"/>
<sequence>MASLDAPPPLVVKRRLSASTSDASCEDSTSTELAVAEESTNRSSFALLVSGMACGQRKDFENLLALNVEDCSVIPKKIPSTVVDRNIQFAMRRHESLEIKPKITRDRKVTKPGLKTLM</sequence>
<dbReference type="Proteomes" id="UP000267027">
    <property type="component" value="Unassembled WGS sequence"/>
</dbReference>
<evidence type="ECO:0000313" key="2">
    <source>
        <dbReference type="EMBL" id="VDM54406.1"/>
    </source>
</evidence>